<gene>
    <name evidence="7" type="ORF">A5481_04120</name>
</gene>
<dbReference type="EMBL" id="LWHQ01000009">
    <property type="protein sequence ID" value="OAS26646.1"/>
    <property type="molecule type" value="Genomic_DNA"/>
</dbReference>
<evidence type="ECO:0000259" key="6">
    <source>
        <dbReference type="PROSITE" id="PS50893"/>
    </source>
</evidence>
<proteinExistence type="inferred from homology"/>
<keyword evidence="3" id="KW-0547">Nucleotide-binding</keyword>
<evidence type="ECO:0000313" key="8">
    <source>
        <dbReference type="Proteomes" id="UP000078316"/>
    </source>
</evidence>
<dbReference type="InterPro" id="IPR003593">
    <property type="entry name" value="AAA+_ATPase"/>
</dbReference>
<dbReference type="SUPFAM" id="SSF52540">
    <property type="entry name" value="P-loop containing nucleoside triphosphate hydrolases"/>
    <property type="match status" value="1"/>
</dbReference>
<evidence type="ECO:0000313" key="7">
    <source>
        <dbReference type="EMBL" id="OAS26646.1"/>
    </source>
</evidence>
<dbReference type="PANTHER" id="PTHR43820:SF4">
    <property type="entry name" value="HIGH-AFFINITY BRANCHED-CHAIN AMINO ACID TRANSPORT ATP-BINDING PROTEIN LIVF"/>
    <property type="match status" value="1"/>
</dbReference>
<protein>
    <submittedName>
        <fullName evidence="7">ABC transporter ATP-binding protein</fullName>
    </submittedName>
</protein>
<dbReference type="CDD" id="cd03224">
    <property type="entry name" value="ABC_TM1139_LivF_branched"/>
    <property type="match status" value="1"/>
</dbReference>
<accession>A0A179SFI9</accession>
<dbReference type="Gene3D" id="3.40.50.300">
    <property type="entry name" value="P-loop containing nucleotide triphosphate hydrolases"/>
    <property type="match status" value="1"/>
</dbReference>
<evidence type="ECO:0000256" key="3">
    <source>
        <dbReference type="ARBA" id="ARBA00022741"/>
    </source>
</evidence>
<keyword evidence="4 7" id="KW-0067">ATP-binding</keyword>
<dbReference type="InterPro" id="IPR027417">
    <property type="entry name" value="P-loop_NTPase"/>
</dbReference>
<dbReference type="InterPro" id="IPR003439">
    <property type="entry name" value="ABC_transporter-like_ATP-bd"/>
</dbReference>
<evidence type="ECO:0000256" key="5">
    <source>
        <dbReference type="ARBA" id="ARBA00022970"/>
    </source>
</evidence>
<dbReference type="GO" id="GO:0005524">
    <property type="term" value="F:ATP binding"/>
    <property type="evidence" value="ECO:0007669"/>
    <property type="project" value="UniProtKB-KW"/>
</dbReference>
<dbReference type="RefSeq" id="WP_048436296.1">
    <property type="nucleotide sequence ID" value="NZ_LWHQ01000009.1"/>
</dbReference>
<dbReference type="STRING" id="427683.A5481_04120"/>
<name>A0A179SFI9_9HYPH</name>
<dbReference type="GO" id="GO:0015807">
    <property type="term" value="P:L-amino acid transport"/>
    <property type="evidence" value="ECO:0007669"/>
    <property type="project" value="TreeGrafter"/>
</dbReference>
<dbReference type="AlphaFoldDB" id="A0A179SFI9"/>
<dbReference type="PROSITE" id="PS50893">
    <property type="entry name" value="ABC_TRANSPORTER_2"/>
    <property type="match status" value="1"/>
</dbReference>
<evidence type="ECO:0000256" key="2">
    <source>
        <dbReference type="ARBA" id="ARBA00022448"/>
    </source>
</evidence>
<dbReference type="GO" id="GO:0015658">
    <property type="term" value="F:branched-chain amino acid transmembrane transporter activity"/>
    <property type="evidence" value="ECO:0007669"/>
    <property type="project" value="TreeGrafter"/>
</dbReference>
<dbReference type="Pfam" id="PF00005">
    <property type="entry name" value="ABC_tran"/>
    <property type="match status" value="1"/>
</dbReference>
<keyword evidence="5" id="KW-0029">Amino-acid transport</keyword>
<dbReference type="SMART" id="SM00382">
    <property type="entry name" value="AAA"/>
    <property type="match status" value="1"/>
</dbReference>
<dbReference type="InterPro" id="IPR017871">
    <property type="entry name" value="ABC_transporter-like_CS"/>
</dbReference>
<reference evidence="7 8" key="1">
    <citation type="submission" date="2016-04" db="EMBL/GenBank/DDBJ databases">
        <authorList>
            <person name="Evans L.H."/>
            <person name="Alamgir A."/>
            <person name="Owens N."/>
            <person name="Weber N.D."/>
            <person name="Virtaneva K."/>
            <person name="Barbian K."/>
            <person name="Babar A."/>
            <person name="Rosenke K."/>
        </authorList>
    </citation>
    <scope>NUCLEOTIDE SEQUENCE [LARGE SCALE GENOMIC DNA]</scope>
    <source>
        <strain evidence="7 8">PMB02</strain>
    </source>
</reference>
<dbReference type="OrthoDB" id="9806149at2"/>
<keyword evidence="2" id="KW-0813">Transport</keyword>
<evidence type="ECO:0000256" key="1">
    <source>
        <dbReference type="ARBA" id="ARBA00005417"/>
    </source>
</evidence>
<evidence type="ECO:0000256" key="4">
    <source>
        <dbReference type="ARBA" id="ARBA00022840"/>
    </source>
</evidence>
<organism evidence="7 8">
    <name type="scientific">Methylobacterium platani</name>
    <dbReference type="NCBI Taxonomy" id="427683"/>
    <lineage>
        <taxon>Bacteria</taxon>
        <taxon>Pseudomonadati</taxon>
        <taxon>Pseudomonadota</taxon>
        <taxon>Alphaproteobacteria</taxon>
        <taxon>Hyphomicrobiales</taxon>
        <taxon>Methylobacteriaceae</taxon>
        <taxon>Methylobacterium</taxon>
    </lineage>
</organism>
<comment type="similarity">
    <text evidence="1">Belongs to the ABC transporter superfamily.</text>
</comment>
<feature type="domain" description="ABC transporter" evidence="6">
    <location>
        <begin position="4"/>
        <end position="238"/>
    </location>
</feature>
<dbReference type="GO" id="GO:0016887">
    <property type="term" value="F:ATP hydrolysis activity"/>
    <property type="evidence" value="ECO:0007669"/>
    <property type="project" value="InterPro"/>
</dbReference>
<dbReference type="PANTHER" id="PTHR43820">
    <property type="entry name" value="HIGH-AFFINITY BRANCHED-CHAIN AMINO ACID TRANSPORT ATP-BINDING PROTEIN LIVF"/>
    <property type="match status" value="1"/>
</dbReference>
<dbReference type="InterPro" id="IPR052156">
    <property type="entry name" value="BCAA_Transport_ATP-bd_LivF"/>
</dbReference>
<dbReference type="Proteomes" id="UP000078316">
    <property type="component" value="Unassembled WGS sequence"/>
</dbReference>
<sequence>MALLEIRDLTVRYGEIEAVRGISFSVEPGEVVTLLGSNGAGKSTTLKTVSGLVKPAGGEVLFEGKSLLGLNPEEIVRRGVAHVPEGRRVFPGLTVRENIMLGASNRKGLSTRQIKDEAEGMFELFPDIRRFGDALGWTLSGGQLQMVALARGLMAKPRILLLDEPSLGLAPVIVQAVFAIIAEVRRRGTTVLLVEQNARMGLSVADRGYVLETGKLVLSGAPQELWANDDIRAAYLGGRAKAEALAH</sequence>
<comment type="caution">
    <text evidence="7">The sequence shown here is derived from an EMBL/GenBank/DDBJ whole genome shotgun (WGS) entry which is preliminary data.</text>
</comment>
<dbReference type="PROSITE" id="PS00211">
    <property type="entry name" value="ABC_TRANSPORTER_1"/>
    <property type="match status" value="1"/>
</dbReference>